<sequence length="32" mass="4064">MKFELYLHWTWYNKVNTQLSENEEKNYAKKNI</sequence>
<dbReference type="EMBL" id="UHFR01000005">
    <property type="protein sequence ID" value="SUN75875.1"/>
    <property type="molecule type" value="Genomic_DNA"/>
</dbReference>
<accession>A0A380KW09</accession>
<reference evidence="1" key="1">
    <citation type="submission" date="2018-06" db="EMBL/GenBank/DDBJ databases">
        <authorList>
            <consortium name="Pathogen Informatics"/>
            <person name="Doyle S."/>
        </authorList>
    </citation>
    <scope>NUCLEOTIDE SEQUENCE [LARGE SCALE GENOMIC DNA]</scope>
    <source>
        <strain evidence="1">NCTC13765</strain>
    </source>
</reference>
<evidence type="ECO:0000313" key="2">
    <source>
        <dbReference type="Proteomes" id="UP000254634"/>
    </source>
</evidence>
<dbReference type="STRING" id="1123307.GCA_000380065_01666"/>
<name>A0A380KW09_9STRE</name>
<evidence type="ECO:0000313" key="1">
    <source>
        <dbReference type="EMBL" id="SUN75875.1"/>
    </source>
</evidence>
<dbReference type="Proteomes" id="UP000254634">
    <property type="component" value="Unassembled WGS sequence"/>
</dbReference>
<organism evidence="1 2">
    <name type="scientific">Streptococcus massiliensis</name>
    <dbReference type="NCBI Taxonomy" id="313439"/>
    <lineage>
        <taxon>Bacteria</taxon>
        <taxon>Bacillati</taxon>
        <taxon>Bacillota</taxon>
        <taxon>Bacilli</taxon>
        <taxon>Lactobacillales</taxon>
        <taxon>Streptococcaceae</taxon>
        <taxon>Streptococcus</taxon>
    </lineage>
</organism>
<gene>
    <name evidence="1" type="ORF">NCTC13765_00315</name>
</gene>
<protein>
    <submittedName>
        <fullName evidence="1">Uncharacterized protein</fullName>
    </submittedName>
</protein>
<keyword evidence="2" id="KW-1185">Reference proteome</keyword>
<proteinExistence type="predicted"/>
<dbReference type="AlphaFoldDB" id="A0A380KW09"/>